<organism evidence="18 19">
    <name type="scientific">Albula glossodonta</name>
    <name type="common">roundjaw bonefish</name>
    <dbReference type="NCBI Taxonomy" id="121402"/>
    <lineage>
        <taxon>Eukaryota</taxon>
        <taxon>Metazoa</taxon>
        <taxon>Chordata</taxon>
        <taxon>Craniata</taxon>
        <taxon>Vertebrata</taxon>
        <taxon>Euteleostomi</taxon>
        <taxon>Actinopterygii</taxon>
        <taxon>Neopterygii</taxon>
        <taxon>Teleostei</taxon>
        <taxon>Albuliformes</taxon>
        <taxon>Albulidae</taxon>
        <taxon>Albula</taxon>
    </lineage>
</organism>
<keyword evidence="7 16" id="KW-0690">Ribosome biogenesis</keyword>
<dbReference type="InterPro" id="IPR006035">
    <property type="entry name" value="Ureohydrolase"/>
</dbReference>
<dbReference type="EMBL" id="JAFBMS010000016">
    <property type="protein sequence ID" value="KAG9346047.1"/>
    <property type="molecule type" value="Genomic_DNA"/>
</dbReference>
<dbReference type="GO" id="GO:0030515">
    <property type="term" value="F:snoRNA binding"/>
    <property type="evidence" value="ECO:0007669"/>
    <property type="project" value="TreeGrafter"/>
</dbReference>
<dbReference type="InterPro" id="IPR016024">
    <property type="entry name" value="ARM-type_fold"/>
</dbReference>
<dbReference type="FunFam" id="3.40.800.10:FF:000005">
    <property type="entry name" value="Arginase"/>
    <property type="match status" value="1"/>
</dbReference>
<evidence type="ECO:0000256" key="3">
    <source>
        <dbReference type="ARBA" id="ARBA00005098"/>
    </source>
</evidence>
<reference evidence="18" key="1">
    <citation type="thesis" date="2021" institute="BYU ScholarsArchive" country="Provo, UT, USA">
        <title>Applications of and Algorithms for Genome Assembly and Genomic Analyses with an Emphasis on Marine Teleosts.</title>
        <authorList>
            <person name="Pickett B.D."/>
        </authorList>
    </citation>
    <scope>NUCLEOTIDE SEQUENCE</scope>
    <source>
        <strain evidence="18">HI-2016</strain>
    </source>
</reference>
<keyword evidence="13 16" id="KW-0687">Ribonucleoprotein</keyword>
<dbReference type="GO" id="GO:0030686">
    <property type="term" value="C:90S preribosome"/>
    <property type="evidence" value="ECO:0007669"/>
    <property type="project" value="TreeGrafter"/>
</dbReference>
<evidence type="ECO:0000256" key="5">
    <source>
        <dbReference type="ARBA" id="ARBA00022436"/>
    </source>
</evidence>
<evidence type="ECO:0000259" key="17">
    <source>
        <dbReference type="SMART" id="SM01036"/>
    </source>
</evidence>
<dbReference type="GO" id="GO:0034455">
    <property type="term" value="C:t-UTP complex"/>
    <property type="evidence" value="ECO:0007669"/>
    <property type="project" value="TreeGrafter"/>
</dbReference>
<keyword evidence="10" id="KW-0378">Hydrolase</keyword>
<dbReference type="GO" id="GO:0000050">
    <property type="term" value="P:urea cycle"/>
    <property type="evidence" value="ECO:0007669"/>
    <property type="project" value="UniProtKB-KW"/>
</dbReference>
<keyword evidence="12 16" id="KW-0539">Nucleus</keyword>
<evidence type="ECO:0000256" key="6">
    <source>
        <dbReference type="ARBA" id="ARBA00022503"/>
    </source>
</evidence>
<evidence type="ECO:0000256" key="7">
    <source>
        <dbReference type="ARBA" id="ARBA00022517"/>
    </source>
</evidence>
<dbReference type="InterPro" id="IPR040191">
    <property type="entry name" value="UTP10"/>
</dbReference>
<dbReference type="NCBIfam" id="TIGR01229">
    <property type="entry name" value="rocF_arginase"/>
    <property type="match status" value="1"/>
</dbReference>
<dbReference type="PANTHER" id="PTHR13457">
    <property type="entry name" value="BAP28"/>
    <property type="match status" value="1"/>
</dbReference>
<dbReference type="Proteomes" id="UP000824540">
    <property type="component" value="Unassembled WGS sequence"/>
</dbReference>
<dbReference type="GO" id="GO:0046872">
    <property type="term" value="F:metal ion binding"/>
    <property type="evidence" value="ECO:0007669"/>
    <property type="project" value="UniProtKB-KW"/>
</dbReference>
<comment type="catalytic activity">
    <reaction evidence="14">
        <text>L-arginine + H2O = urea + L-ornithine</text>
        <dbReference type="Rhea" id="RHEA:20569"/>
        <dbReference type="ChEBI" id="CHEBI:15377"/>
        <dbReference type="ChEBI" id="CHEBI:16199"/>
        <dbReference type="ChEBI" id="CHEBI:32682"/>
        <dbReference type="ChEBI" id="CHEBI:46911"/>
        <dbReference type="EC" id="3.5.3.1"/>
    </reaction>
</comment>
<keyword evidence="5" id="KW-0835">Urea cycle</keyword>
<keyword evidence="8 16" id="KW-0698">rRNA processing</keyword>
<dbReference type="GO" id="GO:0004053">
    <property type="term" value="F:arginase activity"/>
    <property type="evidence" value="ECO:0007669"/>
    <property type="project" value="UniProtKB-EC"/>
</dbReference>
<evidence type="ECO:0000256" key="11">
    <source>
        <dbReference type="ARBA" id="ARBA00023211"/>
    </source>
</evidence>
<dbReference type="PROSITE" id="PS51409">
    <property type="entry name" value="ARGINASE_2"/>
    <property type="match status" value="1"/>
</dbReference>
<evidence type="ECO:0000256" key="12">
    <source>
        <dbReference type="ARBA" id="ARBA00023242"/>
    </source>
</evidence>
<dbReference type="InterPro" id="IPR023696">
    <property type="entry name" value="Ureohydrolase_dom_sf"/>
</dbReference>
<dbReference type="InterPro" id="IPR022125">
    <property type="entry name" value="U3snoRNP10_N"/>
</dbReference>
<dbReference type="SUPFAM" id="SSF48371">
    <property type="entry name" value="ARM repeat"/>
    <property type="match status" value="2"/>
</dbReference>
<comment type="function">
    <text evidence="16">Involved in nucleolar processing of pre-18S ribosomal RNA.</text>
</comment>
<evidence type="ECO:0000256" key="9">
    <source>
        <dbReference type="ARBA" id="ARBA00022723"/>
    </source>
</evidence>
<evidence type="ECO:0000256" key="14">
    <source>
        <dbReference type="ARBA" id="ARBA00047391"/>
    </source>
</evidence>
<comment type="pathway">
    <text evidence="3">Nitrogen metabolism; urea cycle; L-ornithine and urea from L-arginine: step 1/1.</text>
</comment>
<evidence type="ECO:0000313" key="18">
    <source>
        <dbReference type="EMBL" id="KAG9346047.1"/>
    </source>
</evidence>
<evidence type="ECO:0000256" key="8">
    <source>
        <dbReference type="ARBA" id="ARBA00022552"/>
    </source>
</evidence>
<comment type="similarity">
    <text evidence="15">Belongs to the arginase family.</text>
</comment>
<dbReference type="Gene3D" id="3.40.800.10">
    <property type="entry name" value="Ureohydrolase domain"/>
    <property type="match status" value="1"/>
</dbReference>
<dbReference type="InterPro" id="IPR056473">
    <property type="entry name" value="HEAT_Utp10/HEAT1"/>
</dbReference>
<dbReference type="PANTHER" id="PTHR13457:SF1">
    <property type="entry name" value="HEAT REPEAT-CONTAINING PROTEIN 1"/>
    <property type="match status" value="1"/>
</dbReference>
<evidence type="ECO:0000256" key="4">
    <source>
        <dbReference type="ARBA" id="ARBA00010559"/>
    </source>
</evidence>
<dbReference type="InterPro" id="IPR020855">
    <property type="entry name" value="Ureohydrolase_Mn_BS"/>
</dbReference>
<name>A0A8T2PBH4_9TELE</name>
<dbReference type="SUPFAM" id="SSF52768">
    <property type="entry name" value="Arginase/deacetylase"/>
    <property type="match status" value="1"/>
</dbReference>
<dbReference type="PROSITE" id="PS01053">
    <property type="entry name" value="ARGINASE_1"/>
    <property type="match status" value="1"/>
</dbReference>
<gene>
    <name evidence="18" type="ORF">JZ751_007863</name>
</gene>
<dbReference type="CDD" id="cd09989">
    <property type="entry name" value="Arginase"/>
    <property type="match status" value="1"/>
</dbReference>
<dbReference type="InterPro" id="IPR012954">
    <property type="entry name" value="BP28_C_dom"/>
</dbReference>
<dbReference type="GO" id="GO:0045943">
    <property type="term" value="P:positive regulation of transcription by RNA polymerase I"/>
    <property type="evidence" value="ECO:0007669"/>
    <property type="project" value="TreeGrafter"/>
</dbReference>
<keyword evidence="19" id="KW-1185">Reference proteome</keyword>
<dbReference type="GO" id="GO:0010121">
    <property type="term" value="P:L-arginine catabolic process to proline via ornithine"/>
    <property type="evidence" value="ECO:0007669"/>
    <property type="project" value="UniProtKB-ARBA"/>
</dbReference>
<dbReference type="Pfam" id="PF12397">
    <property type="entry name" value="U3snoRNP10"/>
    <property type="match status" value="1"/>
</dbReference>
<protein>
    <recommendedName>
        <fullName evidence="16">HEAT repeat-containing protein 1</fullName>
    </recommendedName>
</protein>
<dbReference type="GO" id="GO:0032040">
    <property type="term" value="C:small-subunit processome"/>
    <property type="evidence" value="ECO:0007669"/>
    <property type="project" value="TreeGrafter"/>
</dbReference>
<feature type="domain" description="BP28 C-terminal" evidence="17">
    <location>
        <begin position="1777"/>
        <end position="1930"/>
    </location>
</feature>
<evidence type="ECO:0000256" key="2">
    <source>
        <dbReference type="ARBA" id="ARBA00004604"/>
    </source>
</evidence>
<proteinExistence type="inferred from homology"/>
<dbReference type="PRINTS" id="PR00116">
    <property type="entry name" value="ARGINASE"/>
</dbReference>
<dbReference type="GO" id="GO:0000462">
    <property type="term" value="P:maturation of SSU-rRNA from tricistronic rRNA transcript (SSU-rRNA, 5.8S rRNA, LSU-rRNA)"/>
    <property type="evidence" value="ECO:0007669"/>
    <property type="project" value="TreeGrafter"/>
</dbReference>
<comment type="similarity">
    <text evidence="4 16">Belongs to the HEATR1/UTP10 family.</text>
</comment>
<dbReference type="Pfam" id="PF23243">
    <property type="entry name" value="HEAT_HEATR1"/>
    <property type="match status" value="1"/>
</dbReference>
<dbReference type="OrthoDB" id="31183at2759"/>
<dbReference type="Pfam" id="PF08146">
    <property type="entry name" value="BP28CT"/>
    <property type="match status" value="1"/>
</dbReference>
<dbReference type="InterPro" id="IPR014033">
    <property type="entry name" value="Arginase"/>
</dbReference>
<dbReference type="Pfam" id="PF00491">
    <property type="entry name" value="Arginase"/>
    <property type="match status" value="1"/>
</dbReference>
<dbReference type="InterPro" id="IPR011989">
    <property type="entry name" value="ARM-like"/>
</dbReference>
<comment type="cofactor">
    <cofactor evidence="1">
        <name>Mn(2+)</name>
        <dbReference type="ChEBI" id="CHEBI:29035"/>
    </cofactor>
</comment>
<accession>A0A8T2PBH4</accession>
<evidence type="ECO:0000256" key="15">
    <source>
        <dbReference type="PROSITE-ProRule" id="PRU00742"/>
    </source>
</evidence>
<sequence>MTSLAHQLKRLALPQNDQSLLTRKEVASLLFDPKEAASIDRDTFFALGCTGLDELLGIEPLFEEFQEILFSQASKTLERSVQTKEVNKKLDGDISLFLTRLSPFHIHLYNPDSLIACVLPYHETKVFVRVIQLLKIKDPTNRWNWLHPLQKPGVPLARGTLITHCYKDLSFMDFICTMVTKSVKAYSGSSGNCPQLRVIFSFYASTIIPALEAVEKVTDTLIAKLLPYVQKGLKSSLDDYKAATYMVVCQLAVKVVMEAQLVDTLAVQISKSLCKDLALQREGLSCLIILLQNQKLESVGERTYGHLCAVPALVPTLQDIAAVYDIRPLLRYLLPHLVRSVVTSCGEVMAEESSESTNFGSLLESVLQNLPLSHGLDNTVAKYPGALDEVLEGHLSDITNQEEQDLFHQFISLSLSSGKYKILADSDTCLLLSLNHPLPNVRGMAVEHLKDIMSTGQEGFDETFLKEAVLERMKDDVPEVVQAAMKALEMYCEHVGAEDTVSSLLLLLQHTDLQHNTGNWCPVLLEAVRVLDTTPVLEGHPCLRARALRELLPFLVITSTSLDAPEFQLASCVAQTALLSQHPLTQGWAEVLKEVMEKTPGQDFIGVANQRLIATLTSNLSAMGSSLKRNILEELMEVVGSLKSSLRERAAFLVLMYTLVQGLTALPETQHLHTAQRVYDLLEPHLLELNTPQNPTQVWPELPCEDQAAPLFPPSDWLGEYLHQLRLGDSGAREHAILLILLLKLYIVHLKCPESPLKGQIWWNPEKLDTVTCCYLRLLCQLFEVIINGASQGPLALSFRALMHLLFQEHLSEPTELFKFLCLLWGYSGNLGDQLDCKVSAVLQTQALYVGRALLSAQTAKTLKMLASASSPVVLSLLGCLSCPVREVRRAAVGILEVLSGVDGSPFQPITERLLQTTEELISDPSHISLTLGQLYELAVAGKGKAPEKKLLASMEEVVQSVQSSDCPSYTAKTLLRILRDVNGEAVLSALLPAVERLLDQCGPEPPHLLKDEALLLQLLLGKYNEQGAPLLARNESSLALLIRAMGTTSQPYPGLPSFQIIALEQITKPFFTALGEEKIQQRIMGVMFDLLVDCKNPICAQTVNSVFKSMVVDAELVANELMPLDKPKVQVTVQTARRSKMQQRKTQDSTAGLPLGGAVSWQRQLLLSCLLNVCQKLSPDGGPVSKDVLEEEKFNVELVVQCVRLSDMPQTHHHALLLLGAVAGMFPEKVLHNIMPIFTFMGANIMRLDDTYSFQVINRTVQTVIPALIKAHEGGSSQATGDMESVVTRITHVFVDALPHVPEHRRLPILSQLVSTLGAAGFLWVLLLLLFKQHVTQTAADTPGTDKDSALERDVEFWISVCCEFEVQDQLTSLIKVLKYLTTLPQDKEEVQQKRKTVRRGTKKEETEELLFSVDAHSGKELRHFKFLAVSFTAQLLASNSFVGKVADCNNIMLEALQSLEQSLLEEILGYINHVARCMEENADKPTAKFWRALLNKSYDVLDKVNALLPTDTFIIVMRGLMGNRLPSVRRKAMELLNNKLQQRTSWQEEQVEVLLRLVGDLLVVVGHGQGQAKEGIEKEEEQTINRQTALYSLKLLCRSFGTSHQAEFMPVLTRVVELVTSPEEEKNVMGSALLCIAEVTSTVKALAIPQLPRLMPAVLQTLKERKDLLSNEIYLLSAVTALQRVSETLPHFISPYLQDTLLQVAHLTLVAQRGSTSPQLGVRLASLRSTLATKVPSRVLLPNVTKCYSHVVSSHQSRLGPLMDILKEHIGHMEKDQLSSHQSELTSFFLTALDYRAQHGKGSLEKANETEGCIINCLLAMVMKLSEVTFRPLFFKLFDWCKTEDAPKDRMLTFYRLADCIADKLKGLFVLFAGHLVKPFADLLSQTNVTKTDEAFFDSDENIEKSCLLLQYVLDCLHKIFLYDTQHFISKDRADTLMTPLIDQLENTLGGEEIYQTRITQHLMPCVGHFAVAMGDDSQWKPLNYQILLKTRHSSPKVRFSALLLLLELATKLRENYMVLLPETIPFLAELMEDECEEVEHQVQKPRDGVEKGPDQIRESGLVEKLKGQGCSVRDYGNLKFEDVADDESIGKVKRPRTVGRANQQLADAVHTIKKDGHTCVMLGGDHSLAIGSILGHAASQKELCVVWVDAHADINTPLTSPTGNIHGQPVSYLIKELHNKASSIPVMPGFSWVKPCISAQDIVYIGLRDLDPEEHFILKYLGIKAFSMTEVDRLGIAKLKDFNYCENRVKRPIHLSYDIDALDPSVSPATGTPVMGGLTYREGIYITEQISQTGMLSALDMVEVNPKLGRTEHEITSTAKAAVDLVLGCFGRAREGSHDPDYCIPKP</sequence>
<evidence type="ECO:0000256" key="16">
    <source>
        <dbReference type="RuleBase" id="RU367065"/>
    </source>
</evidence>
<comment type="caution">
    <text evidence="18">The sequence shown here is derived from an EMBL/GenBank/DDBJ whole genome shotgun (WGS) entry which is preliminary data.</text>
</comment>
<comment type="subcellular location">
    <subcellularLocation>
        <location evidence="2 16">Nucleus</location>
        <location evidence="2 16">Nucleolus</location>
    </subcellularLocation>
</comment>
<keyword evidence="9" id="KW-0479">Metal-binding</keyword>
<evidence type="ECO:0000313" key="19">
    <source>
        <dbReference type="Proteomes" id="UP000824540"/>
    </source>
</evidence>
<dbReference type="SMART" id="SM01036">
    <property type="entry name" value="BP28CT"/>
    <property type="match status" value="1"/>
</dbReference>
<dbReference type="Gene3D" id="1.25.10.10">
    <property type="entry name" value="Leucine-rich Repeat Variant"/>
    <property type="match status" value="2"/>
</dbReference>
<evidence type="ECO:0000256" key="10">
    <source>
        <dbReference type="ARBA" id="ARBA00022801"/>
    </source>
</evidence>
<evidence type="ECO:0000256" key="13">
    <source>
        <dbReference type="ARBA" id="ARBA00023274"/>
    </source>
</evidence>
<keyword evidence="11" id="KW-0464">Manganese</keyword>
<keyword evidence="6" id="KW-0056">Arginine metabolism</keyword>
<evidence type="ECO:0000256" key="1">
    <source>
        <dbReference type="ARBA" id="ARBA00001936"/>
    </source>
</evidence>